<keyword evidence="3" id="KW-1003">Cell membrane</keyword>
<organism evidence="11 12">
    <name type="scientific">Limimaricola cinnabarinus LL-001</name>
    <dbReference type="NCBI Taxonomy" id="1337093"/>
    <lineage>
        <taxon>Bacteria</taxon>
        <taxon>Pseudomonadati</taxon>
        <taxon>Pseudomonadota</taxon>
        <taxon>Alphaproteobacteria</taxon>
        <taxon>Rhodobacterales</taxon>
        <taxon>Paracoccaceae</taxon>
        <taxon>Limimaricola</taxon>
    </lineage>
</organism>
<dbReference type="RefSeq" id="WP_021693832.1">
    <property type="nucleotide sequence ID" value="NZ_BATB01000019.1"/>
</dbReference>
<dbReference type="InterPro" id="IPR024961">
    <property type="entry name" value="T2SS_GspC_N"/>
</dbReference>
<evidence type="ECO:0000256" key="1">
    <source>
        <dbReference type="ARBA" id="ARBA00004533"/>
    </source>
</evidence>
<feature type="domain" description="Type II secretion system protein GspC N-terminal" evidence="10">
    <location>
        <begin position="15"/>
        <end position="121"/>
    </location>
</feature>
<dbReference type="AlphaFoldDB" id="U2Z2Y2"/>
<dbReference type="Gene3D" id="2.30.42.10">
    <property type="match status" value="1"/>
</dbReference>
<reference evidence="11" key="1">
    <citation type="journal article" date="2013" name="Genome Announc.">
        <title>Draft Genome Sequence of Loktanella cinnabarina LL-001T, Isolated from Deep-Sea Floor Sediment.</title>
        <authorList>
            <person name="Nishi S."/>
            <person name="Tsubouchi T."/>
            <person name="Takaki Y."/>
            <person name="Koyanagi R."/>
            <person name="Satoh N."/>
            <person name="Maruyama T."/>
            <person name="Hatada Y."/>
        </authorList>
    </citation>
    <scope>NUCLEOTIDE SEQUENCE [LARGE SCALE GENOMIC DNA]</scope>
    <source>
        <strain evidence="11">LL-001</strain>
    </source>
</reference>
<keyword evidence="7" id="KW-1133">Transmembrane helix</keyword>
<protein>
    <recommendedName>
        <fullName evidence="10">Type II secretion system protein GspC N-terminal domain-containing protein</fullName>
    </recommendedName>
</protein>
<evidence type="ECO:0000259" key="10">
    <source>
        <dbReference type="Pfam" id="PF11356"/>
    </source>
</evidence>
<dbReference type="EMBL" id="BATB01000019">
    <property type="protein sequence ID" value="GAD55730.1"/>
    <property type="molecule type" value="Genomic_DNA"/>
</dbReference>
<evidence type="ECO:0000313" key="12">
    <source>
        <dbReference type="Proteomes" id="UP000016566"/>
    </source>
</evidence>
<dbReference type="SUPFAM" id="SSF50156">
    <property type="entry name" value="PDZ domain-like"/>
    <property type="match status" value="1"/>
</dbReference>
<dbReference type="Pfam" id="PF11356">
    <property type="entry name" value="T2SSC"/>
    <property type="match status" value="1"/>
</dbReference>
<keyword evidence="2" id="KW-0813">Transport</keyword>
<evidence type="ECO:0000256" key="6">
    <source>
        <dbReference type="ARBA" id="ARBA00022927"/>
    </source>
</evidence>
<dbReference type="Gene3D" id="2.30.30.830">
    <property type="match status" value="1"/>
</dbReference>
<accession>U2Z2Y2</accession>
<feature type="compositionally biased region" description="Low complexity" evidence="9">
    <location>
        <begin position="10"/>
        <end position="21"/>
    </location>
</feature>
<evidence type="ECO:0000256" key="8">
    <source>
        <dbReference type="ARBA" id="ARBA00023136"/>
    </source>
</evidence>
<evidence type="ECO:0000313" key="11">
    <source>
        <dbReference type="EMBL" id="GAD55730.1"/>
    </source>
</evidence>
<sequence length="267" mass="27605">MAFGGVFRGPAARAAPTAPAPDTSEIAPADLGPILALGPFGNVSAPPPEPTGPVGETTLDLVLHGVVVRDDPARSIAFIGTNGTNEGYRPGEDVAGAATLIEVASGHVVLDVGGELQTLSFPGTEGPADAPPEQDLAGLGRLQALVASQTAGAETADAPEDDQDSGPETPQDYIDMWRERIRQNPAEVLDSIGLIPTDEGYRIADDHDSGVGRAGLLAGDLVTRVNGQTVGDVDSDRRLYDEVAASGLAQIEIERDGRLISMSFPLR</sequence>
<keyword evidence="8" id="KW-0472">Membrane</keyword>
<evidence type="ECO:0000256" key="5">
    <source>
        <dbReference type="ARBA" id="ARBA00022692"/>
    </source>
</evidence>
<feature type="region of interest" description="Disordered" evidence="9">
    <location>
        <begin position="1"/>
        <end position="31"/>
    </location>
</feature>
<keyword evidence="4" id="KW-0997">Cell inner membrane</keyword>
<dbReference type="GO" id="GO:0005886">
    <property type="term" value="C:plasma membrane"/>
    <property type="evidence" value="ECO:0007669"/>
    <property type="project" value="UniProtKB-SubCell"/>
</dbReference>
<dbReference type="OrthoDB" id="9812912at2"/>
<dbReference type="Proteomes" id="UP000016566">
    <property type="component" value="Unassembled WGS sequence"/>
</dbReference>
<evidence type="ECO:0000256" key="3">
    <source>
        <dbReference type="ARBA" id="ARBA00022475"/>
    </source>
</evidence>
<keyword evidence="5" id="KW-0812">Transmembrane</keyword>
<dbReference type="InterPro" id="IPR036034">
    <property type="entry name" value="PDZ_sf"/>
</dbReference>
<dbReference type="eggNOG" id="COG3031">
    <property type="taxonomic scope" value="Bacteria"/>
</dbReference>
<name>U2Z2Y2_9RHOB</name>
<keyword evidence="12" id="KW-1185">Reference proteome</keyword>
<evidence type="ECO:0000256" key="7">
    <source>
        <dbReference type="ARBA" id="ARBA00022989"/>
    </source>
</evidence>
<evidence type="ECO:0000256" key="4">
    <source>
        <dbReference type="ARBA" id="ARBA00022519"/>
    </source>
</evidence>
<dbReference type="GO" id="GO:0015031">
    <property type="term" value="P:protein transport"/>
    <property type="evidence" value="ECO:0007669"/>
    <property type="project" value="UniProtKB-KW"/>
</dbReference>
<proteinExistence type="predicted"/>
<keyword evidence="6" id="KW-0653">Protein transport</keyword>
<evidence type="ECO:0000256" key="2">
    <source>
        <dbReference type="ARBA" id="ARBA00022448"/>
    </source>
</evidence>
<evidence type="ECO:0000256" key="9">
    <source>
        <dbReference type="SAM" id="MobiDB-lite"/>
    </source>
</evidence>
<dbReference type="STRING" id="1337093.MBELCI_1782"/>
<feature type="region of interest" description="Disordered" evidence="9">
    <location>
        <begin position="148"/>
        <end position="171"/>
    </location>
</feature>
<gene>
    <name evidence="11" type="ORF">MBELCI_1782</name>
</gene>
<comment type="subcellular location">
    <subcellularLocation>
        <location evidence="1">Cell inner membrane</location>
    </subcellularLocation>
</comment>
<comment type="caution">
    <text evidence="11">The sequence shown here is derived from an EMBL/GenBank/DDBJ whole genome shotgun (WGS) entry which is preliminary data.</text>
</comment>